<accession>L5MK63</accession>
<keyword evidence="2" id="KW-1185">Reference proteome</keyword>
<dbReference type="Proteomes" id="UP000010556">
    <property type="component" value="Unassembled WGS sequence"/>
</dbReference>
<evidence type="ECO:0000313" key="1">
    <source>
        <dbReference type="EMBL" id="ELK38675.1"/>
    </source>
</evidence>
<sequence length="206" mass="22421">MRGARGVDAGAGHGRDLAGPASGQPVDLGLWWLGDRVGVWSFEAVEVDLATSWATSWVVEVTLAMVETLVEEEAMVVEVAAEVVMEEVMVDIMDLEVMVATMAVVLIIVVEKVMEVLVDQDMETKVQHRKLSLRNLASAMSGLHWQRQPSQKEPRSYSQGLWAFGPLHSEQEDIRHQQALGPGSLFCIPCCPATGHCEAAVIGSLD</sequence>
<dbReference type="AlphaFoldDB" id="L5MK63"/>
<name>L5MK63_MYODS</name>
<proteinExistence type="predicted"/>
<reference evidence="2" key="1">
    <citation type="journal article" date="2013" name="Science">
        <title>Comparative analysis of bat genomes provides insight into the evolution of flight and immunity.</title>
        <authorList>
            <person name="Zhang G."/>
            <person name="Cowled C."/>
            <person name="Shi Z."/>
            <person name="Huang Z."/>
            <person name="Bishop-Lilly K.A."/>
            <person name="Fang X."/>
            <person name="Wynne J.W."/>
            <person name="Xiong Z."/>
            <person name="Baker M.L."/>
            <person name="Zhao W."/>
            <person name="Tachedjian M."/>
            <person name="Zhu Y."/>
            <person name="Zhou P."/>
            <person name="Jiang X."/>
            <person name="Ng J."/>
            <person name="Yang L."/>
            <person name="Wu L."/>
            <person name="Xiao J."/>
            <person name="Feng Y."/>
            <person name="Chen Y."/>
            <person name="Sun X."/>
            <person name="Zhang Y."/>
            <person name="Marsh G.A."/>
            <person name="Crameri G."/>
            <person name="Broder C.C."/>
            <person name="Frey K.G."/>
            <person name="Wang L.F."/>
            <person name="Wang J."/>
        </authorList>
    </citation>
    <scope>NUCLEOTIDE SEQUENCE [LARGE SCALE GENOMIC DNA]</scope>
</reference>
<evidence type="ECO:0000313" key="2">
    <source>
        <dbReference type="Proteomes" id="UP000010556"/>
    </source>
</evidence>
<protein>
    <submittedName>
        <fullName evidence="1">Uncharacterized protein</fullName>
    </submittedName>
</protein>
<dbReference type="EMBL" id="KB098529">
    <property type="protein sequence ID" value="ELK38675.1"/>
    <property type="molecule type" value="Genomic_DNA"/>
</dbReference>
<organism evidence="1 2">
    <name type="scientific">Myotis davidii</name>
    <name type="common">David's myotis</name>
    <dbReference type="NCBI Taxonomy" id="225400"/>
    <lineage>
        <taxon>Eukaryota</taxon>
        <taxon>Metazoa</taxon>
        <taxon>Chordata</taxon>
        <taxon>Craniata</taxon>
        <taxon>Vertebrata</taxon>
        <taxon>Euteleostomi</taxon>
        <taxon>Mammalia</taxon>
        <taxon>Eutheria</taxon>
        <taxon>Laurasiatheria</taxon>
        <taxon>Chiroptera</taxon>
        <taxon>Yangochiroptera</taxon>
        <taxon>Vespertilionidae</taxon>
        <taxon>Myotis</taxon>
    </lineage>
</organism>
<gene>
    <name evidence="1" type="ORF">MDA_GLEAN10003252</name>
</gene>